<evidence type="ECO:0000313" key="2">
    <source>
        <dbReference type="EMBL" id="QUC08047.1"/>
    </source>
</evidence>
<proteinExistence type="predicted"/>
<reference evidence="2 3" key="1">
    <citation type="submission" date="2021-03" db="EMBL/GenBank/DDBJ databases">
        <title>Human Oral Microbial Genomes.</title>
        <authorList>
            <person name="Johnston C.D."/>
            <person name="Chen T."/>
            <person name="Dewhirst F.E."/>
        </authorList>
    </citation>
    <scope>NUCLEOTIDE SEQUENCE [LARGE SCALE GENOMIC DNA]</scope>
    <source>
        <strain evidence="2 3">DSMZ 100122</strain>
    </source>
</reference>
<dbReference type="EMBL" id="CP072384">
    <property type="protein sequence ID" value="QUC08047.1"/>
    <property type="molecule type" value="Genomic_DNA"/>
</dbReference>
<keyword evidence="1" id="KW-1133">Transmembrane helix</keyword>
<evidence type="ECO:0000313" key="3">
    <source>
        <dbReference type="Proteomes" id="UP000678513"/>
    </source>
</evidence>
<keyword evidence="1" id="KW-0472">Membrane</keyword>
<dbReference type="Pfam" id="PF13787">
    <property type="entry name" value="HXXEE"/>
    <property type="match status" value="1"/>
</dbReference>
<gene>
    <name evidence="2" type="ORF">J5A65_14255</name>
</gene>
<feature type="transmembrane region" description="Helical" evidence="1">
    <location>
        <begin position="146"/>
        <end position="170"/>
    </location>
</feature>
<dbReference type="InterPro" id="IPR025671">
    <property type="entry name" value="HXXEE"/>
</dbReference>
<keyword evidence="1" id="KW-0812">Transmembrane</keyword>
<dbReference type="Proteomes" id="UP000678513">
    <property type="component" value="Chromosome"/>
</dbReference>
<evidence type="ECO:0000256" key="1">
    <source>
        <dbReference type="SAM" id="Phobius"/>
    </source>
</evidence>
<accession>A0ABX7Y4B8</accession>
<feature type="transmembrane region" description="Helical" evidence="1">
    <location>
        <begin position="60"/>
        <end position="79"/>
    </location>
</feature>
<sequence>MDGRLDDRERWLVPLSLAASFLANDGEELLTMAPTFQKTLDALPSWLRLPLPRDLDQRHVNVGIAMMGGLCVAAVANGIRTRGRGRLYQDFQWGFGLHGFGHLLAAAAARRYTTGSATSPLVVIPQLIYALRALRRAGVPRTMHPLRAAGVLGGWLVLSHVMGAVVSAHLRKRDDKR</sequence>
<protein>
    <submittedName>
        <fullName evidence="2">HXXEE domain-containing protein</fullName>
    </submittedName>
</protein>
<dbReference type="RefSeq" id="WP_212323491.1">
    <property type="nucleotide sequence ID" value="NZ_AP024463.1"/>
</dbReference>
<keyword evidence="3" id="KW-1185">Reference proteome</keyword>
<name>A0ABX7Y4B8_9ACTN</name>
<organism evidence="2 3">
    <name type="scientific">Arachnia rubra</name>
    <dbReference type="NCBI Taxonomy" id="1547448"/>
    <lineage>
        <taxon>Bacteria</taxon>
        <taxon>Bacillati</taxon>
        <taxon>Actinomycetota</taxon>
        <taxon>Actinomycetes</taxon>
        <taxon>Propionibacteriales</taxon>
        <taxon>Propionibacteriaceae</taxon>
        <taxon>Arachnia</taxon>
    </lineage>
</organism>